<dbReference type="Proteomes" id="UP000251197">
    <property type="component" value="Unassembled WGS sequence"/>
</dbReference>
<dbReference type="EMBL" id="UAVU01000009">
    <property type="protein sequence ID" value="SQC92001.1"/>
    <property type="molecule type" value="Genomic_DNA"/>
</dbReference>
<protein>
    <submittedName>
        <fullName evidence="1">Uncharacterized protein</fullName>
    </submittedName>
</protein>
<evidence type="ECO:0000313" key="1">
    <source>
        <dbReference type="EMBL" id="SQC92001.1"/>
    </source>
</evidence>
<name>A0A2X3J7M9_9ENTR</name>
<evidence type="ECO:0000313" key="2">
    <source>
        <dbReference type="Proteomes" id="UP000251197"/>
    </source>
</evidence>
<accession>A0A2X3J7M9</accession>
<gene>
    <name evidence="1" type="ORF">NCTC12120_05184</name>
</gene>
<reference evidence="1 2" key="1">
    <citation type="submission" date="2018-06" db="EMBL/GenBank/DDBJ databases">
        <authorList>
            <consortium name="Pathogen Informatics"/>
            <person name="Doyle S."/>
        </authorList>
    </citation>
    <scope>NUCLEOTIDE SEQUENCE [LARGE SCALE GENOMIC DNA]</scope>
    <source>
        <strain evidence="1 2">NCTC12120</strain>
    </source>
</reference>
<sequence>MSERMDAESPESTIAALSHLARQKGEAGTLWAENLFFTRWLATVQKKNVFPDIYPLT</sequence>
<proteinExistence type="predicted"/>
<dbReference type="AlphaFoldDB" id="A0A2X3J7M9"/>
<organism evidence="1 2">
    <name type="scientific">Cedecea neteri</name>
    <dbReference type="NCBI Taxonomy" id="158822"/>
    <lineage>
        <taxon>Bacteria</taxon>
        <taxon>Pseudomonadati</taxon>
        <taxon>Pseudomonadota</taxon>
        <taxon>Gammaproteobacteria</taxon>
        <taxon>Enterobacterales</taxon>
        <taxon>Enterobacteriaceae</taxon>
        <taxon>Cedecea</taxon>
    </lineage>
</organism>